<protein>
    <submittedName>
        <fullName evidence="1">Uncharacterized protein</fullName>
    </submittedName>
</protein>
<dbReference type="OrthoDB" id="4737245at2"/>
<dbReference type="Proteomes" id="UP000267289">
    <property type="component" value="Unassembled WGS sequence"/>
</dbReference>
<proteinExistence type="predicted"/>
<reference evidence="1 2" key="1">
    <citation type="submission" date="2018-09" db="EMBL/GenBank/DDBJ databases">
        <authorList>
            <person name="Tagini F."/>
        </authorList>
    </citation>
    <scope>NUCLEOTIDE SEQUENCE [LARGE SCALE GENOMIC DNA]</scope>
    <source>
        <strain evidence="1 2">MK13</strain>
    </source>
</reference>
<evidence type="ECO:0000313" key="2">
    <source>
        <dbReference type="Proteomes" id="UP000267289"/>
    </source>
</evidence>
<gene>
    <name evidence="1" type="ORF">LAUMK13_04401</name>
</gene>
<evidence type="ECO:0000313" key="1">
    <source>
        <dbReference type="EMBL" id="VBA43187.1"/>
    </source>
</evidence>
<keyword evidence="2" id="KW-1185">Reference proteome</keyword>
<dbReference type="AlphaFoldDB" id="A0A498QCU4"/>
<organism evidence="1 2">
    <name type="scientific">Mycobacterium innocens</name>
    <dbReference type="NCBI Taxonomy" id="2341083"/>
    <lineage>
        <taxon>Bacteria</taxon>
        <taxon>Bacillati</taxon>
        <taxon>Actinomycetota</taxon>
        <taxon>Actinomycetes</taxon>
        <taxon>Mycobacteriales</taxon>
        <taxon>Mycobacteriaceae</taxon>
        <taxon>Mycobacterium</taxon>
    </lineage>
</organism>
<accession>A0A498QCU4</accession>
<name>A0A498QCU4_9MYCO</name>
<dbReference type="RefSeq" id="WP_136625753.1">
    <property type="nucleotide sequence ID" value="NZ_UPHQ01000235.1"/>
</dbReference>
<dbReference type="EMBL" id="UPHQ01000235">
    <property type="protein sequence ID" value="VBA43187.1"/>
    <property type="molecule type" value="Genomic_DNA"/>
</dbReference>
<sequence>MTQPDDERRKRGQSGFSAQDSLRRRLLSDAEANCLPMAHVMGLILREHLAESLTAQQDVALRTIRSLLDDGLMEIGDILGASDERIVPWDLSIDAVMERIYDLLVRHYEERGLWDFTIWLGLTPAGERLARELQGEAAD</sequence>